<accession>A0AA48RA38</accession>
<feature type="region of interest" description="Disordered" evidence="1">
    <location>
        <begin position="47"/>
        <end position="77"/>
    </location>
</feature>
<sequence length="127" mass="13483">MDDWISPNTALEHHFLNKAQVEREPKIDPDGVGDDLRRKAMALVADGRGVHPASMASQKKPGARPGQGEGSPGRTQILPKSLRDAYDGVMSEAKAEAAKARAQELLTVLSGVGGFREGSSTKNSFSA</sequence>
<evidence type="ECO:0000313" key="2">
    <source>
        <dbReference type="EMBL" id="CAJ0855312.1"/>
    </source>
</evidence>
<name>A0AA48RA38_9ZZZZ</name>
<organism evidence="2">
    <name type="scientific">freshwater sediment metagenome</name>
    <dbReference type="NCBI Taxonomy" id="556182"/>
    <lineage>
        <taxon>unclassified sequences</taxon>
        <taxon>metagenomes</taxon>
        <taxon>ecological metagenomes</taxon>
    </lineage>
</organism>
<evidence type="ECO:0000256" key="1">
    <source>
        <dbReference type="SAM" id="MobiDB-lite"/>
    </source>
</evidence>
<gene>
    <name evidence="2" type="ORF">AMST5_00822</name>
</gene>
<protein>
    <submittedName>
        <fullName evidence="2">Uncharacterized protein</fullName>
    </submittedName>
</protein>
<dbReference type="EMBL" id="OY288114">
    <property type="protein sequence ID" value="CAJ0855312.1"/>
    <property type="molecule type" value="Genomic_DNA"/>
</dbReference>
<dbReference type="AlphaFoldDB" id="A0AA48RA38"/>
<proteinExistence type="predicted"/>
<reference evidence="2" key="1">
    <citation type="submission" date="2023-07" db="EMBL/GenBank/DDBJ databases">
        <authorList>
            <person name="Pelsma A.J. K."/>
        </authorList>
    </citation>
    <scope>NUCLEOTIDE SEQUENCE</scope>
</reference>